<comment type="subcellular location">
    <subcellularLocation>
        <location evidence="2">Membrane</location>
        <topology evidence="2">Single-pass membrane protein</topology>
    </subcellularLocation>
</comment>
<dbReference type="GO" id="GO:0020037">
    <property type="term" value="F:heme binding"/>
    <property type="evidence" value="ECO:0007669"/>
    <property type="project" value="InterPro"/>
</dbReference>
<evidence type="ECO:0000256" key="2">
    <source>
        <dbReference type="ARBA" id="ARBA00004167"/>
    </source>
</evidence>
<evidence type="ECO:0000313" key="7">
    <source>
        <dbReference type="EMBL" id="KAF9678838.1"/>
    </source>
</evidence>
<dbReference type="InterPro" id="IPR001128">
    <property type="entry name" value="Cyt_P450"/>
</dbReference>
<keyword evidence="4" id="KW-0479">Metal-binding</keyword>
<sequence length="112" mass="12768">MVSLFSDFRIGAVDTTATSLQWIIVNLVKYSQIQEKLFMEISGEVDRFGVGGRICPCYGLAMIHHLEYFVANLIWKSKWKAVDGDGFDISEKEELTLVMKNPLHAQISQRSR</sequence>
<name>A0A835JZY6_9ROSI</name>
<dbReference type="Pfam" id="PF00067">
    <property type="entry name" value="p450"/>
    <property type="match status" value="1"/>
</dbReference>
<dbReference type="SUPFAM" id="SSF48264">
    <property type="entry name" value="Cytochrome P450"/>
    <property type="match status" value="1"/>
</dbReference>
<dbReference type="InterPro" id="IPR036396">
    <property type="entry name" value="Cyt_P450_sf"/>
</dbReference>
<evidence type="ECO:0000313" key="8">
    <source>
        <dbReference type="Proteomes" id="UP000657918"/>
    </source>
</evidence>
<dbReference type="Gene3D" id="1.10.630.10">
    <property type="entry name" value="Cytochrome P450"/>
    <property type="match status" value="2"/>
</dbReference>
<evidence type="ECO:0000256" key="4">
    <source>
        <dbReference type="ARBA" id="ARBA00022723"/>
    </source>
</evidence>
<evidence type="ECO:0008006" key="9">
    <source>
        <dbReference type="Google" id="ProtNLM"/>
    </source>
</evidence>
<reference evidence="7 8" key="1">
    <citation type="submission" date="2020-10" db="EMBL/GenBank/DDBJ databases">
        <title>Plant Genome Project.</title>
        <authorList>
            <person name="Zhang R.-G."/>
        </authorList>
    </citation>
    <scope>NUCLEOTIDE SEQUENCE [LARGE SCALE GENOMIC DNA]</scope>
    <source>
        <strain evidence="7">FAFU-HL-1</strain>
        <tissue evidence="7">Leaf</tissue>
    </source>
</reference>
<keyword evidence="3" id="KW-0812">Transmembrane</keyword>
<dbReference type="GO" id="GO:0016020">
    <property type="term" value="C:membrane"/>
    <property type="evidence" value="ECO:0007669"/>
    <property type="project" value="UniProtKB-SubCell"/>
</dbReference>
<organism evidence="7 8">
    <name type="scientific">Salix dunnii</name>
    <dbReference type="NCBI Taxonomy" id="1413687"/>
    <lineage>
        <taxon>Eukaryota</taxon>
        <taxon>Viridiplantae</taxon>
        <taxon>Streptophyta</taxon>
        <taxon>Embryophyta</taxon>
        <taxon>Tracheophyta</taxon>
        <taxon>Spermatophyta</taxon>
        <taxon>Magnoliopsida</taxon>
        <taxon>eudicotyledons</taxon>
        <taxon>Gunneridae</taxon>
        <taxon>Pentapetalae</taxon>
        <taxon>rosids</taxon>
        <taxon>fabids</taxon>
        <taxon>Malpighiales</taxon>
        <taxon>Salicaceae</taxon>
        <taxon>Saliceae</taxon>
        <taxon>Salix</taxon>
    </lineage>
</organism>
<dbReference type="GO" id="GO:0005506">
    <property type="term" value="F:iron ion binding"/>
    <property type="evidence" value="ECO:0007669"/>
    <property type="project" value="InterPro"/>
</dbReference>
<dbReference type="InterPro" id="IPR051103">
    <property type="entry name" value="Plant_metabolite_P450s"/>
</dbReference>
<protein>
    <recommendedName>
        <fullName evidence="9">Cytochrome P450</fullName>
    </recommendedName>
</protein>
<evidence type="ECO:0000256" key="3">
    <source>
        <dbReference type="ARBA" id="ARBA00022692"/>
    </source>
</evidence>
<accession>A0A835JZY6</accession>
<evidence type="ECO:0000256" key="6">
    <source>
        <dbReference type="ARBA" id="ARBA00023136"/>
    </source>
</evidence>
<gene>
    <name evidence="7" type="ORF">SADUNF_Sadunf07G0077800</name>
</gene>
<keyword evidence="6" id="KW-0472">Membrane</keyword>
<evidence type="ECO:0000256" key="1">
    <source>
        <dbReference type="ARBA" id="ARBA00001971"/>
    </source>
</evidence>
<dbReference type="EMBL" id="JADGMS010000007">
    <property type="protein sequence ID" value="KAF9678838.1"/>
    <property type="molecule type" value="Genomic_DNA"/>
</dbReference>
<dbReference type="GO" id="GO:0016709">
    <property type="term" value="F:oxidoreductase activity, acting on paired donors, with incorporation or reduction of molecular oxygen, NAD(P)H as one donor, and incorporation of one atom of oxygen"/>
    <property type="evidence" value="ECO:0007669"/>
    <property type="project" value="TreeGrafter"/>
</dbReference>
<dbReference type="OrthoDB" id="844966at2759"/>
<dbReference type="Proteomes" id="UP000657918">
    <property type="component" value="Unassembled WGS sequence"/>
</dbReference>
<keyword evidence="8" id="KW-1185">Reference proteome</keyword>
<proteinExistence type="predicted"/>
<dbReference type="PANTHER" id="PTHR24298:SF800">
    <property type="entry name" value="CYTOCHROME P450 89A2-RELATED"/>
    <property type="match status" value="1"/>
</dbReference>
<comment type="caution">
    <text evidence="7">The sequence shown here is derived from an EMBL/GenBank/DDBJ whole genome shotgun (WGS) entry which is preliminary data.</text>
</comment>
<evidence type="ECO:0000256" key="5">
    <source>
        <dbReference type="ARBA" id="ARBA00022989"/>
    </source>
</evidence>
<comment type="cofactor">
    <cofactor evidence="1">
        <name>heme</name>
        <dbReference type="ChEBI" id="CHEBI:30413"/>
    </cofactor>
</comment>
<dbReference type="AlphaFoldDB" id="A0A835JZY6"/>
<dbReference type="PANTHER" id="PTHR24298">
    <property type="entry name" value="FLAVONOID 3'-MONOOXYGENASE-RELATED"/>
    <property type="match status" value="1"/>
</dbReference>
<keyword evidence="5" id="KW-1133">Transmembrane helix</keyword>